<sequence length="64" mass="7005">MVCPRAGSELVRELLDHGGRQRVRQCQHVGAHHLPGVRFTSIIVCGELIDLGDVVATRSSLSDR</sequence>
<dbReference type="EMBL" id="CP024767">
    <property type="protein sequence ID" value="QAY86818.1"/>
    <property type="molecule type" value="Genomic_DNA"/>
</dbReference>
<name>A0A4P6G7S4_9PSED</name>
<keyword evidence="2" id="KW-1185">Reference proteome</keyword>
<proteinExistence type="predicted"/>
<accession>A0A4P6G7S4</accession>
<dbReference type="AlphaFoldDB" id="A0A4P6G7S4"/>
<evidence type="ECO:0000313" key="2">
    <source>
        <dbReference type="Proteomes" id="UP000291121"/>
    </source>
</evidence>
<protein>
    <submittedName>
        <fullName evidence="1">Uncharacterized protein</fullName>
    </submittedName>
</protein>
<organism evidence="1 2">
    <name type="scientific">Pseudomonas arsenicoxydans</name>
    <dbReference type="NCBI Taxonomy" id="702115"/>
    <lineage>
        <taxon>Bacteria</taxon>
        <taxon>Pseudomonadati</taxon>
        <taxon>Pseudomonadota</taxon>
        <taxon>Gammaproteobacteria</taxon>
        <taxon>Pseudomonadales</taxon>
        <taxon>Pseudomonadaceae</taxon>
        <taxon>Pseudomonas</taxon>
    </lineage>
</organism>
<dbReference type="Proteomes" id="UP000291121">
    <property type="component" value="Chromosome"/>
</dbReference>
<evidence type="ECO:0000313" key="1">
    <source>
        <dbReference type="EMBL" id="QAY86818.1"/>
    </source>
</evidence>
<reference evidence="1 2" key="1">
    <citation type="submission" date="2017-11" db="EMBL/GenBank/DDBJ databases">
        <title>Genome sequence of Pseudomonas arsenicoxydans ACM1.</title>
        <authorList>
            <person name="Nascimento F.X."/>
        </authorList>
    </citation>
    <scope>NUCLEOTIDE SEQUENCE [LARGE SCALE GENOMIC DNA]</scope>
    <source>
        <strain evidence="1 2">ACM1</strain>
    </source>
</reference>
<gene>
    <name evidence="1" type="ORF">CUN61_23980</name>
</gene>